<keyword evidence="6 9" id="KW-0472">Membrane</keyword>
<comment type="similarity">
    <text evidence="7">Belongs to the MPDU1 (TC 2.A.43.3) family.</text>
</comment>
<evidence type="ECO:0008006" key="12">
    <source>
        <dbReference type="Google" id="ProtNLM"/>
    </source>
</evidence>
<evidence type="ECO:0000256" key="1">
    <source>
        <dbReference type="ARBA" id="ARBA00004141"/>
    </source>
</evidence>
<dbReference type="InterPro" id="IPR016817">
    <property type="entry name" value="MannP-dilichol_defect-1"/>
</dbReference>
<feature type="transmembrane region" description="Helical" evidence="9">
    <location>
        <begin position="277"/>
        <end position="301"/>
    </location>
</feature>
<organism evidence="10 11">
    <name type="scientific">Ceratobasidium theobromae</name>
    <dbReference type="NCBI Taxonomy" id="1582974"/>
    <lineage>
        <taxon>Eukaryota</taxon>
        <taxon>Fungi</taxon>
        <taxon>Dikarya</taxon>
        <taxon>Basidiomycota</taxon>
        <taxon>Agaricomycotina</taxon>
        <taxon>Agaricomycetes</taxon>
        <taxon>Cantharellales</taxon>
        <taxon>Ceratobasidiaceae</taxon>
        <taxon>Ceratobasidium</taxon>
    </lineage>
</organism>
<dbReference type="PANTHER" id="PTHR12226">
    <property type="entry name" value="MANNOSE-P-DOLICHOL UTILIZATION DEFECT 1 LEC35 -RELATED"/>
    <property type="match status" value="1"/>
</dbReference>
<accession>A0A5N5QQ50</accession>
<dbReference type="GO" id="GO:0016020">
    <property type="term" value="C:membrane"/>
    <property type="evidence" value="ECO:0007669"/>
    <property type="project" value="UniProtKB-SubCell"/>
</dbReference>
<feature type="transmembrane region" description="Helical" evidence="9">
    <location>
        <begin position="198"/>
        <end position="219"/>
    </location>
</feature>
<evidence type="ECO:0000256" key="6">
    <source>
        <dbReference type="ARBA" id="ARBA00023136"/>
    </source>
</evidence>
<keyword evidence="5 9" id="KW-1133">Transmembrane helix</keyword>
<feature type="transmembrane region" description="Helical" evidence="9">
    <location>
        <begin position="157"/>
        <end position="178"/>
    </location>
</feature>
<evidence type="ECO:0000256" key="5">
    <source>
        <dbReference type="ARBA" id="ARBA00022989"/>
    </source>
</evidence>
<evidence type="ECO:0000256" key="4">
    <source>
        <dbReference type="ARBA" id="ARBA00022737"/>
    </source>
</evidence>
<keyword evidence="4" id="KW-0677">Repeat</keyword>
<dbReference type="Proteomes" id="UP000383932">
    <property type="component" value="Unassembled WGS sequence"/>
</dbReference>
<dbReference type="SMART" id="SM00679">
    <property type="entry name" value="CTNS"/>
    <property type="match status" value="2"/>
</dbReference>
<keyword evidence="2" id="KW-0813">Transport</keyword>
<evidence type="ECO:0000256" key="3">
    <source>
        <dbReference type="ARBA" id="ARBA00022692"/>
    </source>
</evidence>
<dbReference type="FunFam" id="1.20.1280.290:FF:000006">
    <property type="entry name" value="mannose-P-dolichol utilization defect 1 protein"/>
    <property type="match status" value="1"/>
</dbReference>
<feature type="region of interest" description="Disordered" evidence="8">
    <location>
        <begin position="318"/>
        <end position="357"/>
    </location>
</feature>
<dbReference type="InterPro" id="IPR006603">
    <property type="entry name" value="PQ-loop_rpt"/>
</dbReference>
<evidence type="ECO:0000256" key="2">
    <source>
        <dbReference type="ARBA" id="ARBA00022448"/>
    </source>
</evidence>
<evidence type="ECO:0000256" key="8">
    <source>
        <dbReference type="SAM" id="MobiDB-lite"/>
    </source>
</evidence>
<sequence>MPADKSRSGIAWNMKPGNWALDLVNVSRRFASTAKPTSVPPDPIPPLPSSSAARAMTSITRNLPFFIRDPAIAIIGEKCYSKLIENLELGDVECLKYAISKGLGIAIVAGGSVMKVPQLLLITRARSARGLSLIAYVLETLGYAVNLAYSARNGFPFSTYGENLFLTIQNVAITYLILQYPTPSLTSASTLRNPHAHLPAFAAVTLLTGLALLFSPARIMALLQFSTLPISLFSKLPQIAQNQRARSTGQLSAVAVGAQTLGCLARLFTTATEVDDILVAGGFALALILNLIVAIQMAMFWGQGVGVESARLPEKSTLTTPAPIREKVEIQVPQPMSPRTSSPSPQPGARRWARKID</sequence>
<protein>
    <recommendedName>
        <fullName evidence="12">Mannose-P-dolichol utilization defect 1 protein homolog</fullName>
    </recommendedName>
</protein>
<keyword evidence="3 9" id="KW-0812">Transmembrane</keyword>
<keyword evidence="11" id="KW-1185">Reference proteome</keyword>
<comment type="caution">
    <text evidence="10">The sequence shown here is derived from an EMBL/GenBank/DDBJ whole genome shotgun (WGS) entry which is preliminary data.</text>
</comment>
<dbReference type="Pfam" id="PF04193">
    <property type="entry name" value="PQ-loop"/>
    <property type="match status" value="2"/>
</dbReference>
<proteinExistence type="inferred from homology"/>
<name>A0A5N5QQ50_9AGAM</name>
<dbReference type="OrthoDB" id="271506at2759"/>
<evidence type="ECO:0000313" key="11">
    <source>
        <dbReference type="Proteomes" id="UP000383932"/>
    </source>
</evidence>
<dbReference type="PANTHER" id="PTHR12226:SF2">
    <property type="entry name" value="MANNOSE-P-DOLICHOL UTILIZATION DEFECT 1 PROTEIN"/>
    <property type="match status" value="1"/>
</dbReference>
<feature type="transmembrane region" description="Helical" evidence="9">
    <location>
        <begin position="133"/>
        <end position="151"/>
    </location>
</feature>
<evidence type="ECO:0000313" key="10">
    <source>
        <dbReference type="EMBL" id="KAB5593671.1"/>
    </source>
</evidence>
<reference evidence="10 11" key="1">
    <citation type="journal article" date="2019" name="Fungal Biol. Biotechnol.">
        <title>Draft genome sequence of fastidious pathogen Ceratobasidium theobromae, which causes vascular-streak dieback in Theobroma cacao.</title>
        <authorList>
            <person name="Ali S.S."/>
            <person name="Asman A."/>
            <person name="Shao J."/>
            <person name="Firmansyah A.P."/>
            <person name="Susilo A.W."/>
            <person name="Rosmana A."/>
            <person name="McMahon P."/>
            <person name="Junaid M."/>
            <person name="Guest D."/>
            <person name="Kheng T.Y."/>
            <person name="Meinhardt L.W."/>
            <person name="Bailey B.A."/>
        </authorList>
    </citation>
    <scope>NUCLEOTIDE SEQUENCE [LARGE SCALE GENOMIC DNA]</scope>
    <source>
        <strain evidence="10 11">CT2</strain>
    </source>
</reference>
<dbReference type="Gene3D" id="1.20.1280.290">
    <property type="match status" value="1"/>
</dbReference>
<evidence type="ECO:0000256" key="7">
    <source>
        <dbReference type="ARBA" id="ARBA00038475"/>
    </source>
</evidence>
<comment type="subcellular location">
    <subcellularLocation>
        <location evidence="1">Membrane</location>
        <topology evidence="1">Multi-pass membrane protein</topology>
    </subcellularLocation>
</comment>
<gene>
    <name evidence="10" type="ORF">CTheo_2854</name>
</gene>
<dbReference type="AlphaFoldDB" id="A0A5N5QQ50"/>
<dbReference type="EMBL" id="SSOP01000032">
    <property type="protein sequence ID" value="KAB5593671.1"/>
    <property type="molecule type" value="Genomic_DNA"/>
</dbReference>
<evidence type="ECO:0000256" key="9">
    <source>
        <dbReference type="SAM" id="Phobius"/>
    </source>
</evidence>